<dbReference type="InterPro" id="IPR013783">
    <property type="entry name" value="Ig-like_fold"/>
</dbReference>
<evidence type="ECO:0000313" key="3">
    <source>
        <dbReference type="Proteomes" id="UP001204144"/>
    </source>
</evidence>
<comment type="caution">
    <text evidence="2">The sequence shown here is derived from an EMBL/GenBank/DDBJ whole genome shotgun (WGS) entry which is preliminary data.</text>
</comment>
<dbReference type="Proteomes" id="UP001204144">
    <property type="component" value="Unassembled WGS sequence"/>
</dbReference>
<dbReference type="Pfam" id="PF19408">
    <property type="entry name" value="PKD_6"/>
    <property type="match status" value="1"/>
</dbReference>
<evidence type="ECO:0000313" key="2">
    <source>
        <dbReference type="EMBL" id="MCP9764329.1"/>
    </source>
</evidence>
<keyword evidence="3" id="KW-1185">Reference proteome</keyword>
<feature type="domain" description="PKD-like" evidence="1">
    <location>
        <begin position="4"/>
        <end position="61"/>
    </location>
</feature>
<proteinExistence type="predicted"/>
<name>A0AAE3H398_9BACT</name>
<protein>
    <recommendedName>
        <fullName evidence="1">PKD-like domain-containing protein</fullName>
    </recommendedName>
</protein>
<dbReference type="Gene3D" id="2.60.40.10">
    <property type="entry name" value="Immunoglobulins"/>
    <property type="match status" value="2"/>
</dbReference>
<feature type="non-terminal residue" evidence="2">
    <location>
        <position position="1"/>
    </location>
</feature>
<accession>A0AAE3H398</accession>
<gene>
    <name evidence="2" type="ORF">EGI31_15395</name>
</gene>
<dbReference type="AlphaFoldDB" id="A0AAE3H398"/>
<organism evidence="2 3">
    <name type="scientific">Lacihabitans soyangensis</name>
    <dbReference type="NCBI Taxonomy" id="869394"/>
    <lineage>
        <taxon>Bacteria</taxon>
        <taxon>Pseudomonadati</taxon>
        <taxon>Bacteroidota</taxon>
        <taxon>Cytophagia</taxon>
        <taxon>Cytophagales</taxon>
        <taxon>Leadbetterellaceae</taxon>
        <taxon>Lacihabitans</taxon>
    </lineage>
</organism>
<feature type="non-terminal residue" evidence="2">
    <location>
        <position position="132"/>
    </location>
</feature>
<reference evidence="2 3" key="1">
    <citation type="submission" date="2018-11" db="EMBL/GenBank/DDBJ databases">
        <title>Novel bacteria species description.</title>
        <authorList>
            <person name="Han J.-H."/>
        </authorList>
    </citation>
    <scope>NUCLEOTIDE SEQUENCE [LARGE SCALE GENOMIC DNA]</scope>
    <source>
        <strain evidence="2 3">KCTC23259</strain>
    </source>
</reference>
<dbReference type="EMBL" id="RJUF01000166">
    <property type="protein sequence ID" value="MCP9764329.1"/>
    <property type="molecule type" value="Genomic_DNA"/>
</dbReference>
<evidence type="ECO:0000259" key="1">
    <source>
        <dbReference type="Pfam" id="PF19408"/>
    </source>
</evidence>
<dbReference type="InterPro" id="IPR045829">
    <property type="entry name" value="PKD_6"/>
</dbReference>
<sequence length="132" mass="13260">TTLSFNSVAGMSSYAWSGPNSFIVNTQNPNISNVTTAANGTYTLTVTNANGCSGSATISVAINALPIPNPSSDSPKCVGTTLSFNSVAGMSSYAWSGPNSFSSSIQDPSISNVSIAANGTYTLTVSNANGCS</sequence>